<dbReference type="SUPFAM" id="SSF48464">
    <property type="entry name" value="ENTH/VHS domain"/>
    <property type="match status" value="1"/>
</dbReference>
<accession>A0A5C3M3Q2</accession>
<feature type="compositionally biased region" description="Basic and acidic residues" evidence="1">
    <location>
        <begin position="330"/>
        <end position="351"/>
    </location>
</feature>
<evidence type="ECO:0000259" key="2">
    <source>
        <dbReference type="PROSITE" id="PS51391"/>
    </source>
</evidence>
<name>A0A5C3M3Q2_9AGAR</name>
<feature type="compositionally biased region" description="Polar residues" evidence="1">
    <location>
        <begin position="165"/>
        <end position="180"/>
    </location>
</feature>
<proteinExistence type="predicted"/>
<dbReference type="PROSITE" id="PS51391">
    <property type="entry name" value="CID"/>
    <property type="match status" value="1"/>
</dbReference>
<feature type="compositionally biased region" description="Basic and acidic residues" evidence="1">
    <location>
        <begin position="398"/>
        <end position="408"/>
    </location>
</feature>
<organism evidence="3 4">
    <name type="scientific">Crucibulum laeve</name>
    <dbReference type="NCBI Taxonomy" id="68775"/>
    <lineage>
        <taxon>Eukaryota</taxon>
        <taxon>Fungi</taxon>
        <taxon>Dikarya</taxon>
        <taxon>Basidiomycota</taxon>
        <taxon>Agaricomycotina</taxon>
        <taxon>Agaricomycetes</taxon>
        <taxon>Agaricomycetidae</taxon>
        <taxon>Agaricales</taxon>
        <taxon>Agaricineae</taxon>
        <taxon>Nidulariaceae</taxon>
        <taxon>Crucibulum</taxon>
    </lineage>
</organism>
<protein>
    <recommendedName>
        <fullName evidence="2">CID domain-containing protein</fullName>
    </recommendedName>
</protein>
<feature type="region of interest" description="Disordered" evidence="1">
    <location>
        <begin position="154"/>
        <end position="180"/>
    </location>
</feature>
<evidence type="ECO:0000313" key="3">
    <source>
        <dbReference type="EMBL" id="TFK39832.1"/>
    </source>
</evidence>
<dbReference type="OrthoDB" id="79367at2759"/>
<feature type="region of interest" description="Disordered" evidence="1">
    <location>
        <begin position="253"/>
        <end position="477"/>
    </location>
</feature>
<feature type="compositionally biased region" description="Basic and acidic residues" evidence="1">
    <location>
        <begin position="276"/>
        <end position="308"/>
    </location>
</feature>
<dbReference type="Proteomes" id="UP000308652">
    <property type="component" value="Unassembled WGS sequence"/>
</dbReference>
<dbReference type="Gene3D" id="1.25.40.90">
    <property type="match status" value="1"/>
</dbReference>
<feature type="compositionally biased region" description="Polar residues" evidence="1">
    <location>
        <begin position="253"/>
        <end position="266"/>
    </location>
</feature>
<dbReference type="InterPro" id="IPR008942">
    <property type="entry name" value="ENTH_VHS"/>
</dbReference>
<dbReference type="InterPro" id="IPR006569">
    <property type="entry name" value="CID_dom"/>
</dbReference>
<keyword evidence="4" id="KW-1185">Reference proteome</keyword>
<feature type="compositionally biased region" description="Polar residues" evidence="1">
    <location>
        <begin position="460"/>
        <end position="477"/>
    </location>
</feature>
<dbReference type="STRING" id="68775.A0A5C3M3Q2"/>
<feature type="compositionally biased region" description="Basic and acidic residues" evidence="1">
    <location>
        <begin position="604"/>
        <end position="618"/>
    </location>
</feature>
<evidence type="ECO:0000256" key="1">
    <source>
        <dbReference type="SAM" id="MobiDB-lite"/>
    </source>
</evidence>
<reference evidence="3 4" key="1">
    <citation type="journal article" date="2019" name="Nat. Ecol. Evol.">
        <title>Megaphylogeny resolves global patterns of mushroom evolution.</title>
        <authorList>
            <person name="Varga T."/>
            <person name="Krizsan K."/>
            <person name="Foldi C."/>
            <person name="Dima B."/>
            <person name="Sanchez-Garcia M."/>
            <person name="Sanchez-Ramirez S."/>
            <person name="Szollosi G.J."/>
            <person name="Szarkandi J.G."/>
            <person name="Papp V."/>
            <person name="Albert L."/>
            <person name="Andreopoulos W."/>
            <person name="Angelini C."/>
            <person name="Antonin V."/>
            <person name="Barry K.W."/>
            <person name="Bougher N.L."/>
            <person name="Buchanan P."/>
            <person name="Buyck B."/>
            <person name="Bense V."/>
            <person name="Catcheside P."/>
            <person name="Chovatia M."/>
            <person name="Cooper J."/>
            <person name="Damon W."/>
            <person name="Desjardin D."/>
            <person name="Finy P."/>
            <person name="Geml J."/>
            <person name="Haridas S."/>
            <person name="Hughes K."/>
            <person name="Justo A."/>
            <person name="Karasinski D."/>
            <person name="Kautmanova I."/>
            <person name="Kiss B."/>
            <person name="Kocsube S."/>
            <person name="Kotiranta H."/>
            <person name="LaButti K.M."/>
            <person name="Lechner B.E."/>
            <person name="Liimatainen K."/>
            <person name="Lipzen A."/>
            <person name="Lukacs Z."/>
            <person name="Mihaltcheva S."/>
            <person name="Morgado L.N."/>
            <person name="Niskanen T."/>
            <person name="Noordeloos M.E."/>
            <person name="Ohm R.A."/>
            <person name="Ortiz-Santana B."/>
            <person name="Ovrebo C."/>
            <person name="Racz N."/>
            <person name="Riley R."/>
            <person name="Savchenko A."/>
            <person name="Shiryaev A."/>
            <person name="Soop K."/>
            <person name="Spirin V."/>
            <person name="Szebenyi C."/>
            <person name="Tomsovsky M."/>
            <person name="Tulloss R.E."/>
            <person name="Uehling J."/>
            <person name="Grigoriev I.V."/>
            <person name="Vagvolgyi C."/>
            <person name="Papp T."/>
            <person name="Martin F.M."/>
            <person name="Miettinen O."/>
            <person name="Hibbett D.S."/>
            <person name="Nagy L.G."/>
        </authorList>
    </citation>
    <scope>NUCLEOTIDE SEQUENCE [LARGE SCALE GENOMIC DNA]</scope>
    <source>
        <strain evidence="3 4">CBS 166.37</strain>
    </source>
</reference>
<evidence type="ECO:0000313" key="4">
    <source>
        <dbReference type="Proteomes" id="UP000308652"/>
    </source>
</evidence>
<gene>
    <name evidence="3" type="ORF">BDQ12DRAFT_681310</name>
</gene>
<feature type="region of interest" description="Disordered" evidence="1">
    <location>
        <begin position="595"/>
        <end position="618"/>
    </location>
</feature>
<feature type="compositionally biased region" description="Low complexity" evidence="1">
    <location>
        <begin position="409"/>
        <end position="425"/>
    </location>
</feature>
<sequence length="634" mass="68598">MEPMKEFESVLKEVVNAKRLSASKMSKLTEIALKSMEHDTKLVATLYRTHRSLPTAAKVHSLYVFDALARAARHQANKHNLAADPSSQKGNCATFLLKLEGIVESLFQDMISSDGTEAKEKSKKVLDIWSKGNTFPTPVLSRLSKVLEGEGKVLEKSPQPISDPRTASLSNGSNPITPVSTVNTLSPTMDPQATLLALLAQAANSAVASTSTQTSTNTGGVDAAQLLLHQLAQTAAPVIPGVPPIPFPSAISSQAIPSTHGSNSAPTGAGMHVPLVHRDGTRTLLSKDPRHDRYRSPDNGKGFEHPPDNRTYSRGSFRGAYSSRGRGDRRRWDDRDQERDRYRDHERDRSPPLRGGRSRSRSPPSRYGARRAFSPPRRRASPTSSWQKSDDTESVLEPGKDEFGRDIRPQSPDDTPTSTTNDTHTPTPPKPSTPIDEPPLKSSASLASNHEKPMSPLVDANTSSSKPIASFVSSTPNPGMEEFNLATFNFTSPSSWEVLGKMWQVTYGYLPSTEELMQFVMSGGIVPPSNGFSTPAQAWVNSRGRGGPGGFRGGRGGFTHGKVRNNEDSWNSSAYTTDAVVLGGDDSDSSMNIVVPNGQQSGEQDSHNEGHGGRMQRVGEKWVFVRDSAVAGLS</sequence>
<dbReference type="SMART" id="SM00582">
    <property type="entry name" value="RPR"/>
    <property type="match status" value="1"/>
</dbReference>
<dbReference type="AlphaFoldDB" id="A0A5C3M3Q2"/>
<feature type="compositionally biased region" description="Low complexity" evidence="1">
    <location>
        <begin position="361"/>
        <end position="385"/>
    </location>
</feature>
<dbReference type="EMBL" id="ML213598">
    <property type="protein sequence ID" value="TFK39832.1"/>
    <property type="molecule type" value="Genomic_DNA"/>
</dbReference>
<dbReference type="Pfam" id="PF04818">
    <property type="entry name" value="CID"/>
    <property type="match status" value="1"/>
</dbReference>
<feature type="domain" description="CID" evidence="2">
    <location>
        <begin position="1"/>
        <end position="151"/>
    </location>
</feature>